<dbReference type="InterPro" id="IPR007052">
    <property type="entry name" value="CS_dom"/>
</dbReference>
<dbReference type="Proteomes" id="UP001283361">
    <property type="component" value="Unassembled WGS sequence"/>
</dbReference>
<dbReference type="Gene3D" id="2.60.40.790">
    <property type="match status" value="1"/>
</dbReference>
<dbReference type="AlphaFoldDB" id="A0AAE1D559"/>
<dbReference type="PANTHER" id="PTHR12356">
    <property type="entry name" value="NUCLEAR MOVEMENT PROTEIN NUDC"/>
    <property type="match status" value="1"/>
</dbReference>
<dbReference type="GO" id="GO:0051082">
    <property type="term" value="F:unfolded protein binding"/>
    <property type="evidence" value="ECO:0007669"/>
    <property type="project" value="TreeGrafter"/>
</dbReference>
<feature type="domain" description="CS" evidence="1">
    <location>
        <begin position="13"/>
        <end position="105"/>
    </location>
</feature>
<dbReference type="PANTHER" id="PTHR12356:SF18">
    <property type="entry name" value="NUDC DOMAIN-CONTAINING PROTEIN 2"/>
    <property type="match status" value="1"/>
</dbReference>
<dbReference type="InterPro" id="IPR008978">
    <property type="entry name" value="HSP20-like_chaperone"/>
</dbReference>
<keyword evidence="3" id="KW-1185">Reference proteome</keyword>
<proteinExistence type="predicted"/>
<dbReference type="PROSITE" id="PS51203">
    <property type="entry name" value="CS"/>
    <property type="match status" value="1"/>
</dbReference>
<accession>A0AAE1D559</accession>
<protein>
    <recommendedName>
        <fullName evidence="1">CS domain-containing protein</fullName>
    </recommendedName>
</protein>
<organism evidence="2 3">
    <name type="scientific">Elysia crispata</name>
    <name type="common">lettuce slug</name>
    <dbReference type="NCBI Taxonomy" id="231223"/>
    <lineage>
        <taxon>Eukaryota</taxon>
        <taxon>Metazoa</taxon>
        <taxon>Spiralia</taxon>
        <taxon>Lophotrochozoa</taxon>
        <taxon>Mollusca</taxon>
        <taxon>Gastropoda</taxon>
        <taxon>Heterobranchia</taxon>
        <taxon>Euthyneura</taxon>
        <taxon>Panpulmonata</taxon>
        <taxon>Sacoglossa</taxon>
        <taxon>Placobranchoidea</taxon>
        <taxon>Plakobranchidae</taxon>
        <taxon>Elysia</taxon>
    </lineage>
</organism>
<reference evidence="2" key="1">
    <citation type="journal article" date="2023" name="G3 (Bethesda)">
        <title>A reference genome for the long-term kleptoplast-retaining sea slug Elysia crispata morphotype clarki.</title>
        <authorList>
            <person name="Eastman K.E."/>
            <person name="Pendleton A.L."/>
            <person name="Shaikh M.A."/>
            <person name="Suttiyut T."/>
            <person name="Ogas R."/>
            <person name="Tomko P."/>
            <person name="Gavelis G."/>
            <person name="Widhalm J.R."/>
            <person name="Wisecaver J.H."/>
        </authorList>
    </citation>
    <scope>NUCLEOTIDE SEQUENCE</scope>
    <source>
        <strain evidence="2">ECLA1</strain>
    </source>
</reference>
<dbReference type="SUPFAM" id="SSF49764">
    <property type="entry name" value="HSP20-like chaperones"/>
    <property type="match status" value="1"/>
</dbReference>
<dbReference type="Gene3D" id="1.20.5.740">
    <property type="entry name" value="Single helix bin"/>
    <property type="match status" value="1"/>
</dbReference>
<name>A0AAE1D559_9GAST</name>
<gene>
    <name evidence="2" type="ORF">RRG08_027118</name>
</gene>
<sequence>MAHFDERSGIVSCKTEWGSWWQTIEEVFIEVDAGVGTVLSAKEIKCTIKSKSIALFIKGVTVFEGELFEHVHADEAVWTFEDKRYVRICLSKAHDTAAHCWPSLLVGQFKVDPATFDGMQKKLTLQRFQFENPGMDFSGAEMTGNYQGGGPELPG</sequence>
<evidence type="ECO:0000259" key="1">
    <source>
        <dbReference type="PROSITE" id="PS51203"/>
    </source>
</evidence>
<evidence type="ECO:0000313" key="3">
    <source>
        <dbReference type="Proteomes" id="UP001283361"/>
    </source>
</evidence>
<dbReference type="EMBL" id="JAWDGP010005328">
    <property type="protein sequence ID" value="KAK3757756.1"/>
    <property type="molecule type" value="Genomic_DNA"/>
</dbReference>
<dbReference type="GO" id="GO:0006457">
    <property type="term" value="P:protein folding"/>
    <property type="evidence" value="ECO:0007669"/>
    <property type="project" value="TreeGrafter"/>
</dbReference>
<dbReference type="InterPro" id="IPR037898">
    <property type="entry name" value="NudC_fam"/>
</dbReference>
<dbReference type="GO" id="GO:0005737">
    <property type="term" value="C:cytoplasm"/>
    <property type="evidence" value="ECO:0007669"/>
    <property type="project" value="TreeGrafter"/>
</dbReference>
<evidence type="ECO:0000313" key="2">
    <source>
        <dbReference type="EMBL" id="KAK3757756.1"/>
    </source>
</evidence>
<dbReference type="Pfam" id="PF04969">
    <property type="entry name" value="CS"/>
    <property type="match status" value="1"/>
</dbReference>
<comment type="caution">
    <text evidence="2">The sequence shown here is derived from an EMBL/GenBank/DDBJ whole genome shotgun (WGS) entry which is preliminary data.</text>
</comment>